<organism evidence="1 2">
    <name type="scientific">Lasiosphaeria miniovina</name>
    <dbReference type="NCBI Taxonomy" id="1954250"/>
    <lineage>
        <taxon>Eukaryota</taxon>
        <taxon>Fungi</taxon>
        <taxon>Dikarya</taxon>
        <taxon>Ascomycota</taxon>
        <taxon>Pezizomycotina</taxon>
        <taxon>Sordariomycetes</taxon>
        <taxon>Sordariomycetidae</taxon>
        <taxon>Sordariales</taxon>
        <taxon>Lasiosphaeriaceae</taxon>
        <taxon>Lasiosphaeria</taxon>
    </lineage>
</organism>
<dbReference type="GeneID" id="85322667"/>
<protein>
    <submittedName>
        <fullName evidence="1">Uncharacterized protein</fullName>
    </submittedName>
</protein>
<sequence length="173" mass="19412">MTVVRRAGLSVNQCVGQGVSSSSWGTSWKACNSLACAPTGVGRGWARQIAGLLWIHSGKPKPQSRCDSAPLSISRYWKPKQAGSAKRLGNGRRFSRLRPAQELPASMDVRRDFRQFGFLAMETYSHIFFMFKCQRYPCWQGIRFQVVGNVDALFSNKKRPNGGVRVETREPGW</sequence>
<dbReference type="Proteomes" id="UP001172101">
    <property type="component" value="Unassembled WGS sequence"/>
</dbReference>
<dbReference type="EMBL" id="JAUIRO010000002">
    <property type="protein sequence ID" value="KAK0727285.1"/>
    <property type="molecule type" value="Genomic_DNA"/>
</dbReference>
<dbReference type="RefSeq" id="XP_060300140.1">
    <property type="nucleotide sequence ID" value="XM_060439397.1"/>
</dbReference>
<comment type="caution">
    <text evidence="1">The sequence shown here is derived from an EMBL/GenBank/DDBJ whole genome shotgun (WGS) entry which is preliminary data.</text>
</comment>
<proteinExistence type="predicted"/>
<evidence type="ECO:0000313" key="1">
    <source>
        <dbReference type="EMBL" id="KAK0727285.1"/>
    </source>
</evidence>
<accession>A0AA40B404</accession>
<evidence type="ECO:0000313" key="2">
    <source>
        <dbReference type="Proteomes" id="UP001172101"/>
    </source>
</evidence>
<reference evidence="1" key="1">
    <citation type="submission" date="2023-06" db="EMBL/GenBank/DDBJ databases">
        <title>Genome-scale phylogeny and comparative genomics of the fungal order Sordariales.</title>
        <authorList>
            <consortium name="Lawrence Berkeley National Laboratory"/>
            <person name="Hensen N."/>
            <person name="Bonometti L."/>
            <person name="Westerberg I."/>
            <person name="Brannstrom I.O."/>
            <person name="Guillou S."/>
            <person name="Cros-Aarteil S."/>
            <person name="Calhoun S."/>
            <person name="Haridas S."/>
            <person name="Kuo A."/>
            <person name="Mondo S."/>
            <person name="Pangilinan J."/>
            <person name="Riley R."/>
            <person name="LaButti K."/>
            <person name="Andreopoulos B."/>
            <person name="Lipzen A."/>
            <person name="Chen C."/>
            <person name="Yanf M."/>
            <person name="Daum C."/>
            <person name="Ng V."/>
            <person name="Clum A."/>
            <person name="Steindorff A."/>
            <person name="Ohm R."/>
            <person name="Martin F."/>
            <person name="Silar P."/>
            <person name="Natvig D."/>
            <person name="Lalanne C."/>
            <person name="Gautier V."/>
            <person name="Ament-velasquez S.L."/>
            <person name="Kruys A."/>
            <person name="Hutchinson M.I."/>
            <person name="Powell A.J."/>
            <person name="Barry K."/>
            <person name="Miller A.N."/>
            <person name="Grigoriev I.V."/>
            <person name="Debuchy R."/>
            <person name="Gladieux P."/>
            <person name="Thoren M.H."/>
            <person name="Johannesson H."/>
        </authorList>
    </citation>
    <scope>NUCLEOTIDE SEQUENCE</scope>
    <source>
        <strain evidence="1">SMH2392-1A</strain>
    </source>
</reference>
<dbReference type="AlphaFoldDB" id="A0AA40B404"/>
<gene>
    <name evidence="1" type="ORF">B0T26DRAFT_671968</name>
</gene>
<keyword evidence="2" id="KW-1185">Reference proteome</keyword>
<name>A0AA40B404_9PEZI</name>